<organism evidence="4 5">
    <name type="scientific">Encephalitozoon intestinalis (strain ATCC 50506)</name>
    <name type="common">Microsporidian parasite</name>
    <name type="synonym">Septata intestinalis</name>
    <dbReference type="NCBI Taxonomy" id="876142"/>
    <lineage>
        <taxon>Eukaryota</taxon>
        <taxon>Fungi</taxon>
        <taxon>Fungi incertae sedis</taxon>
        <taxon>Microsporidia</taxon>
        <taxon>Unikaryonidae</taxon>
        <taxon>Encephalitozoon</taxon>
    </lineage>
</organism>
<dbReference type="PANTHER" id="PTHR28529">
    <property type="entry name" value="DNA REPAIR PROTEIN SWI5 HOMOLOG"/>
    <property type="match status" value="1"/>
</dbReference>
<dbReference type="Gene3D" id="1.20.5.170">
    <property type="match status" value="1"/>
</dbReference>
<dbReference type="GO" id="GO:0000709">
    <property type="term" value="P:meiotic joint molecule formation"/>
    <property type="evidence" value="ECO:0007669"/>
    <property type="project" value="TreeGrafter"/>
</dbReference>
<dbReference type="GeneID" id="9699112"/>
<evidence type="ECO:0000256" key="1">
    <source>
        <dbReference type="ARBA" id="ARBA00008060"/>
    </source>
</evidence>
<dbReference type="EMBL" id="CP001945">
    <property type="protein sequence ID" value="ADM11349.1"/>
    <property type="molecule type" value="Genomic_DNA"/>
</dbReference>
<evidence type="ECO:0000313" key="5">
    <source>
        <dbReference type="Proteomes" id="UP000002313"/>
    </source>
</evidence>
<reference evidence="4 5" key="2">
    <citation type="journal article" date="2012" name="Proc. Natl. Acad. Sci. U.S.A.">
        <title>Gain and loss of multiple functionally related, horizontally transferred genes in the reduced genomes of two microsporidian parasites.</title>
        <authorList>
            <person name="Pombert J.-F."/>
            <person name="Selman M."/>
            <person name="Burki F."/>
            <person name="Bardell F.T."/>
            <person name="Farinelli L."/>
            <person name="Solter L.F."/>
            <person name="Whitman D.W."/>
            <person name="Weiss L.M."/>
            <person name="Corradi N."/>
            <person name="Keeling P.J."/>
        </authorList>
    </citation>
    <scope>NUCLEOTIDE SEQUENCE [LARGE SCALE GENOMIC DNA]</scope>
    <source>
        <strain evidence="4 5">ATCC 50506</strain>
    </source>
</reference>
<dbReference type="GO" id="GO:0034974">
    <property type="term" value="C:Swi5-Swi2 complex"/>
    <property type="evidence" value="ECO:0007669"/>
    <property type="project" value="TreeGrafter"/>
</dbReference>
<comment type="similarity">
    <text evidence="1">Belongs to the SWI5/SAE3 family.</text>
</comment>
<keyword evidence="2" id="KW-0227">DNA damage</keyword>
<accession>E0S6L4</accession>
<evidence type="ECO:0000256" key="2">
    <source>
        <dbReference type="ARBA" id="ARBA00022763"/>
    </source>
</evidence>
<name>E0S6L4_ENCIT</name>
<dbReference type="OrthoDB" id="255837at2759"/>
<protein>
    <submittedName>
        <fullName evidence="4">Swi5-like protein</fullName>
    </submittedName>
</protein>
<dbReference type="Pfam" id="PF07061">
    <property type="entry name" value="Swi5"/>
    <property type="match status" value="1"/>
</dbReference>
<dbReference type="KEGG" id="ein:Eint_040590"/>
<dbReference type="HOGENOM" id="CLU_166973_0_0_1"/>
<dbReference type="Proteomes" id="UP000002313">
    <property type="component" value="Chromosome IV"/>
</dbReference>
<reference evidence="4 5" key="1">
    <citation type="journal article" date="2010" name="Nat. Commun.">
        <title>The complete sequence of the smallest known nuclear genome from the microsporidian Encephalitozoon intestinalis.</title>
        <authorList>
            <person name="Corradi N."/>
            <person name="Pombert J.-F."/>
            <person name="Farinelli L."/>
            <person name="Didier E.S."/>
            <person name="Keeling P.J."/>
        </authorList>
    </citation>
    <scope>NUCLEOTIDE SEQUENCE [LARGE SCALE GENOMIC DNA]</scope>
    <source>
        <strain evidence="4 5">ATCC 50506</strain>
    </source>
</reference>
<keyword evidence="5" id="KW-1185">Reference proteome</keyword>
<dbReference type="InterPro" id="IPR010760">
    <property type="entry name" value="DNA-repair_Swi5"/>
</dbReference>
<proteinExistence type="inferred from homology"/>
<dbReference type="VEuPathDB" id="MicrosporidiaDB:Eint_040590"/>
<gene>
    <name evidence="4" type="ORF">Eint_040590</name>
</gene>
<dbReference type="RefSeq" id="XP_003072709.1">
    <property type="nucleotide sequence ID" value="XM_003072663.1"/>
</dbReference>
<sequence length="117" mass="13974">MKLLNDWEKEEIIHKSKIVNFDFLEKKDFISEVKDGFYYLSKDIKAVETELWKKANDELADHLDIKDIDKEIKRFIFLLNRYNEIKDIGQELIGRIASLRQTTARDIHEELGMETEL</sequence>
<evidence type="ECO:0000313" key="4">
    <source>
        <dbReference type="EMBL" id="ADM11349.1"/>
    </source>
</evidence>
<dbReference type="AlphaFoldDB" id="E0S6L4"/>
<dbReference type="GO" id="GO:0032798">
    <property type="term" value="C:Swi5-Sfr1 complex"/>
    <property type="evidence" value="ECO:0007669"/>
    <property type="project" value="TreeGrafter"/>
</dbReference>
<dbReference type="PANTHER" id="PTHR28529:SF2">
    <property type="entry name" value="DNA REPAIR PROTEIN SWI5 HOMOLOG"/>
    <property type="match status" value="1"/>
</dbReference>
<evidence type="ECO:0000256" key="3">
    <source>
        <dbReference type="ARBA" id="ARBA00023204"/>
    </source>
</evidence>
<dbReference type="GO" id="GO:0010772">
    <property type="term" value="P:meiotic DNA recombinase assembly involved in reciprocal meiotic recombination"/>
    <property type="evidence" value="ECO:0007669"/>
    <property type="project" value="TreeGrafter"/>
</dbReference>
<keyword evidence="3" id="KW-0234">DNA repair</keyword>